<protein>
    <submittedName>
        <fullName evidence="1">Uncharacterized protein</fullName>
    </submittedName>
</protein>
<name>A0A4Y2PMT6_ARAVE</name>
<accession>A0A4Y2PMT6</accession>
<dbReference type="EMBL" id="BGPR01011475">
    <property type="protein sequence ID" value="GBN51547.1"/>
    <property type="molecule type" value="Genomic_DNA"/>
</dbReference>
<keyword evidence="2" id="KW-1185">Reference proteome</keyword>
<feature type="non-terminal residue" evidence="1">
    <location>
        <position position="1"/>
    </location>
</feature>
<reference evidence="1 2" key="1">
    <citation type="journal article" date="2019" name="Sci. Rep.">
        <title>Orb-weaving spider Araneus ventricosus genome elucidates the spidroin gene catalogue.</title>
        <authorList>
            <person name="Kono N."/>
            <person name="Nakamura H."/>
            <person name="Ohtoshi R."/>
            <person name="Moran D.A.P."/>
            <person name="Shinohara A."/>
            <person name="Yoshida Y."/>
            <person name="Fujiwara M."/>
            <person name="Mori M."/>
            <person name="Tomita M."/>
            <person name="Arakawa K."/>
        </authorList>
    </citation>
    <scope>NUCLEOTIDE SEQUENCE [LARGE SCALE GENOMIC DNA]</scope>
</reference>
<gene>
    <name evidence="1" type="ORF">AVEN_77866_1</name>
</gene>
<dbReference type="AlphaFoldDB" id="A0A4Y2PMT6"/>
<evidence type="ECO:0000313" key="1">
    <source>
        <dbReference type="EMBL" id="GBN51547.1"/>
    </source>
</evidence>
<sequence>PYAHAWLLFRQSSFHGVVGLISPMRYFERAALRSLSHDTASPSPSPSDDMLSEHTFDPQIFVFFTIRLHVIQKE</sequence>
<comment type="caution">
    <text evidence="1">The sequence shown here is derived from an EMBL/GenBank/DDBJ whole genome shotgun (WGS) entry which is preliminary data.</text>
</comment>
<dbReference type="Proteomes" id="UP000499080">
    <property type="component" value="Unassembled WGS sequence"/>
</dbReference>
<proteinExistence type="predicted"/>
<evidence type="ECO:0000313" key="2">
    <source>
        <dbReference type="Proteomes" id="UP000499080"/>
    </source>
</evidence>
<organism evidence="1 2">
    <name type="scientific">Araneus ventricosus</name>
    <name type="common">Orbweaver spider</name>
    <name type="synonym">Epeira ventricosa</name>
    <dbReference type="NCBI Taxonomy" id="182803"/>
    <lineage>
        <taxon>Eukaryota</taxon>
        <taxon>Metazoa</taxon>
        <taxon>Ecdysozoa</taxon>
        <taxon>Arthropoda</taxon>
        <taxon>Chelicerata</taxon>
        <taxon>Arachnida</taxon>
        <taxon>Araneae</taxon>
        <taxon>Araneomorphae</taxon>
        <taxon>Entelegynae</taxon>
        <taxon>Araneoidea</taxon>
        <taxon>Araneidae</taxon>
        <taxon>Araneus</taxon>
    </lineage>
</organism>